<dbReference type="InterPro" id="IPR043130">
    <property type="entry name" value="CDP-OH_PTrfase_TM_dom"/>
</dbReference>
<evidence type="ECO:0000256" key="3">
    <source>
        <dbReference type="ARBA" id="ARBA00004429"/>
    </source>
</evidence>
<keyword evidence="8" id="KW-0997">Cell inner membrane</keyword>
<evidence type="ECO:0000256" key="6">
    <source>
        <dbReference type="ARBA" id="ARBA00022475"/>
    </source>
</evidence>
<evidence type="ECO:0000256" key="10">
    <source>
        <dbReference type="ARBA" id="ARBA00022692"/>
    </source>
</evidence>
<keyword evidence="7" id="KW-0444">Lipid biosynthesis</keyword>
<keyword evidence="10 18" id="KW-0812">Transmembrane</keyword>
<evidence type="ECO:0000256" key="18">
    <source>
        <dbReference type="SAM" id="Phobius"/>
    </source>
</evidence>
<dbReference type="GO" id="GO:0005886">
    <property type="term" value="C:plasma membrane"/>
    <property type="evidence" value="ECO:0007669"/>
    <property type="project" value="UniProtKB-SubCell"/>
</dbReference>
<dbReference type="InterPro" id="IPR026027">
    <property type="entry name" value="PcS"/>
</dbReference>
<evidence type="ECO:0000256" key="2">
    <source>
        <dbReference type="ARBA" id="ARBA00001936"/>
    </source>
</evidence>
<evidence type="ECO:0000256" key="15">
    <source>
        <dbReference type="ARBA" id="ARBA00023211"/>
    </source>
</evidence>
<feature type="transmembrane region" description="Helical" evidence="18">
    <location>
        <begin position="196"/>
        <end position="213"/>
    </location>
</feature>
<protein>
    <recommendedName>
        <fullName evidence="5">Phosphatidylcholine synthase</fullName>
        <ecNumber evidence="4">2.7.8.24</ecNumber>
    </recommendedName>
    <alternativeName>
        <fullName evidence="17">CDP-diglyceride-choline O-phosphatidyltransferase</fullName>
    </alternativeName>
</protein>
<keyword evidence="13 18" id="KW-0472">Membrane</keyword>
<comment type="cofactor">
    <cofactor evidence="2">
        <name>Mn(2+)</name>
        <dbReference type="ChEBI" id="CHEBI:29035"/>
    </cofactor>
</comment>
<feature type="transmembrane region" description="Helical" evidence="18">
    <location>
        <begin position="139"/>
        <end position="157"/>
    </location>
</feature>
<dbReference type="InterPro" id="IPR000462">
    <property type="entry name" value="CDP-OH_P_trans"/>
</dbReference>
<dbReference type="Pfam" id="PF01066">
    <property type="entry name" value="CDP-OH_P_transf"/>
    <property type="match status" value="1"/>
</dbReference>
<dbReference type="EC" id="2.7.8.24" evidence="4"/>
<proteinExistence type="predicted"/>
<evidence type="ECO:0000256" key="9">
    <source>
        <dbReference type="ARBA" id="ARBA00022679"/>
    </source>
</evidence>
<keyword evidence="11 18" id="KW-1133">Transmembrane helix</keyword>
<evidence type="ECO:0000256" key="16">
    <source>
        <dbReference type="ARBA" id="ARBA00023264"/>
    </source>
</evidence>
<gene>
    <name evidence="19" type="ORF">AVDCRST_MAG46-1210</name>
</gene>
<dbReference type="EMBL" id="CADCUD010000083">
    <property type="protein sequence ID" value="CAA9327358.1"/>
    <property type="molecule type" value="Genomic_DNA"/>
</dbReference>
<evidence type="ECO:0000256" key="7">
    <source>
        <dbReference type="ARBA" id="ARBA00022516"/>
    </source>
</evidence>
<dbReference type="GO" id="GO:0008654">
    <property type="term" value="P:phospholipid biosynthetic process"/>
    <property type="evidence" value="ECO:0007669"/>
    <property type="project" value="UniProtKB-KW"/>
</dbReference>
<sequence length="256" mass="28029">MTTIDAAQEPFVASTRLRVAGWALHFYTASGTVLALLAVTAAMDGNEVRALWILLAALVIDGTDGMLARRLRVKETIPGFDGARLDDIVDYITYAFAPMVLLWTGDYLPSGVWGATLAAIPLLASSYQFCRTDAKTEDHYFLGFPSYWNVVAFYVVVLELPEAVTATILLACAALVFVPIKYVYPSRTRMFRALNLSLAALWLVLYAVILAGVPDPSTLVVTLSLLYVAYYLVVSVYLTMISPRTRARRAAARAGD</sequence>
<evidence type="ECO:0000313" key="19">
    <source>
        <dbReference type="EMBL" id="CAA9327358.1"/>
    </source>
</evidence>
<feature type="transmembrane region" description="Helical" evidence="18">
    <location>
        <begin position="24"/>
        <end position="43"/>
    </location>
</feature>
<keyword evidence="15" id="KW-0464">Manganese</keyword>
<keyword evidence="14" id="KW-0594">Phospholipid biosynthesis</keyword>
<dbReference type="GO" id="GO:0050520">
    <property type="term" value="F:phosphatidylcholine synthase activity"/>
    <property type="evidence" value="ECO:0007669"/>
    <property type="project" value="UniProtKB-EC"/>
</dbReference>
<accession>A0A6J4LB14</accession>
<comment type="catalytic activity">
    <reaction evidence="1">
        <text>a CDP-1,2-diacyl-sn-glycerol + choline = a 1,2-diacyl-sn-glycero-3-phosphocholine + CMP + H(+)</text>
        <dbReference type="Rhea" id="RHEA:14597"/>
        <dbReference type="ChEBI" id="CHEBI:15354"/>
        <dbReference type="ChEBI" id="CHEBI:15378"/>
        <dbReference type="ChEBI" id="CHEBI:57643"/>
        <dbReference type="ChEBI" id="CHEBI:58332"/>
        <dbReference type="ChEBI" id="CHEBI:60377"/>
        <dbReference type="EC" id="2.7.8.24"/>
    </reaction>
</comment>
<keyword evidence="6" id="KW-1003">Cell membrane</keyword>
<evidence type="ECO:0000256" key="14">
    <source>
        <dbReference type="ARBA" id="ARBA00023209"/>
    </source>
</evidence>
<name>A0A6J4LB14_9ACTN</name>
<feature type="transmembrane region" description="Helical" evidence="18">
    <location>
        <begin position="163"/>
        <end position="184"/>
    </location>
</feature>
<dbReference type="PIRSF" id="PIRSF000851">
    <property type="entry name" value="PcS"/>
    <property type="match status" value="1"/>
</dbReference>
<evidence type="ECO:0000256" key="12">
    <source>
        <dbReference type="ARBA" id="ARBA00023098"/>
    </source>
</evidence>
<feature type="transmembrane region" description="Helical" evidence="18">
    <location>
        <begin position="111"/>
        <end position="127"/>
    </location>
</feature>
<evidence type="ECO:0000256" key="1">
    <source>
        <dbReference type="ARBA" id="ARBA00000958"/>
    </source>
</evidence>
<evidence type="ECO:0000256" key="8">
    <source>
        <dbReference type="ARBA" id="ARBA00022519"/>
    </source>
</evidence>
<evidence type="ECO:0000256" key="17">
    <source>
        <dbReference type="ARBA" id="ARBA00033321"/>
    </source>
</evidence>
<comment type="subcellular location">
    <subcellularLocation>
        <location evidence="3">Cell inner membrane</location>
        <topology evidence="3">Multi-pass membrane protein</topology>
    </subcellularLocation>
</comment>
<feature type="transmembrane region" description="Helical" evidence="18">
    <location>
        <begin position="219"/>
        <end position="240"/>
    </location>
</feature>
<evidence type="ECO:0000256" key="5">
    <source>
        <dbReference type="ARBA" id="ARBA00015623"/>
    </source>
</evidence>
<keyword evidence="9 19" id="KW-0808">Transferase</keyword>
<evidence type="ECO:0000256" key="13">
    <source>
        <dbReference type="ARBA" id="ARBA00023136"/>
    </source>
</evidence>
<keyword evidence="12" id="KW-0443">Lipid metabolism</keyword>
<evidence type="ECO:0000256" key="4">
    <source>
        <dbReference type="ARBA" id="ARBA00013195"/>
    </source>
</evidence>
<dbReference type="AlphaFoldDB" id="A0A6J4LB14"/>
<keyword evidence="16" id="KW-1208">Phospholipid metabolism</keyword>
<evidence type="ECO:0000256" key="11">
    <source>
        <dbReference type="ARBA" id="ARBA00022989"/>
    </source>
</evidence>
<organism evidence="19">
    <name type="scientific">uncultured Nocardioidaceae bacterium</name>
    <dbReference type="NCBI Taxonomy" id="253824"/>
    <lineage>
        <taxon>Bacteria</taxon>
        <taxon>Bacillati</taxon>
        <taxon>Actinomycetota</taxon>
        <taxon>Actinomycetes</taxon>
        <taxon>Propionibacteriales</taxon>
        <taxon>Nocardioidaceae</taxon>
        <taxon>environmental samples</taxon>
    </lineage>
</organism>
<dbReference type="Gene3D" id="1.20.120.1760">
    <property type="match status" value="1"/>
</dbReference>
<reference evidence="19" key="1">
    <citation type="submission" date="2020-02" db="EMBL/GenBank/DDBJ databases">
        <authorList>
            <person name="Meier V. D."/>
        </authorList>
    </citation>
    <scope>NUCLEOTIDE SEQUENCE</scope>
    <source>
        <strain evidence="19">AVDCRST_MAG46</strain>
    </source>
</reference>